<evidence type="ECO:0000256" key="1">
    <source>
        <dbReference type="SAM" id="MobiDB-lite"/>
    </source>
</evidence>
<evidence type="ECO:0000256" key="2">
    <source>
        <dbReference type="SAM" id="SignalP"/>
    </source>
</evidence>
<feature type="region of interest" description="Disordered" evidence="1">
    <location>
        <begin position="170"/>
        <end position="274"/>
    </location>
</feature>
<organism evidence="3 4">
    <name type="scientific">Elaeophora elaphi</name>
    <dbReference type="NCBI Taxonomy" id="1147741"/>
    <lineage>
        <taxon>Eukaryota</taxon>
        <taxon>Metazoa</taxon>
        <taxon>Ecdysozoa</taxon>
        <taxon>Nematoda</taxon>
        <taxon>Chromadorea</taxon>
        <taxon>Rhabditida</taxon>
        <taxon>Spirurina</taxon>
        <taxon>Spiruromorpha</taxon>
        <taxon>Filarioidea</taxon>
        <taxon>Onchocercidae</taxon>
        <taxon>Elaeophora</taxon>
    </lineage>
</organism>
<protein>
    <submittedName>
        <fullName evidence="4">TFIIS central domain-containing protein</fullName>
    </submittedName>
</protein>
<dbReference type="WBParaSite" id="EEL_0000587501-mRNA-1">
    <property type="protein sequence ID" value="EEL_0000587501-mRNA-1"/>
    <property type="gene ID" value="EEL_0000587501"/>
</dbReference>
<feature type="signal peptide" evidence="2">
    <location>
        <begin position="1"/>
        <end position="18"/>
    </location>
</feature>
<reference evidence="4" key="1">
    <citation type="submission" date="2017-02" db="UniProtKB">
        <authorList>
            <consortium name="WormBaseParasite"/>
        </authorList>
    </citation>
    <scope>IDENTIFICATION</scope>
</reference>
<keyword evidence="2" id="KW-0732">Signal</keyword>
<dbReference type="Proteomes" id="UP000050640">
    <property type="component" value="Unplaced"/>
</dbReference>
<feature type="compositionally biased region" description="Basic and acidic residues" evidence="1">
    <location>
        <begin position="244"/>
        <end position="274"/>
    </location>
</feature>
<feature type="chain" id="PRO_5006447803" evidence="2">
    <location>
        <begin position="19"/>
        <end position="340"/>
    </location>
</feature>
<feature type="compositionally biased region" description="Polar residues" evidence="1">
    <location>
        <begin position="142"/>
        <end position="152"/>
    </location>
</feature>
<evidence type="ECO:0000313" key="3">
    <source>
        <dbReference type="Proteomes" id="UP000050640"/>
    </source>
</evidence>
<name>A0A0R3RUZ1_9BILA</name>
<keyword evidence="3" id="KW-1185">Reference proteome</keyword>
<feature type="compositionally biased region" description="Acidic residues" evidence="1">
    <location>
        <begin position="126"/>
        <end position="139"/>
    </location>
</feature>
<proteinExistence type="predicted"/>
<feature type="compositionally biased region" description="Acidic residues" evidence="1">
    <location>
        <begin position="187"/>
        <end position="199"/>
    </location>
</feature>
<feature type="compositionally biased region" description="Polar residues" evidence="1">
    <location>
        <begin position="170"/>
        <end position="181"/>
    </location>
</feature>
<dbReference type="STRING" id="1147741.A0A0R3RUZ1"/>
<dbReference type="AlphaFoldDB" id="A0A0R3RUZ1"/>
<evidence type="ECO:0000313" key="4">
    <source>
        <dbReference type="WBParaSite" id="EEL_0000587501-mRNA-1"/>
    </source>
</evidence>
<accession>A0A0R3RUZ1</accession>
<sequence>FKILFLVFLKFLADLSSFERDELIALVIHLKNELNKKERWKNNCNTKSGQCRQDDASPMYNRKLLPVKQKFEKPANQLRTKNKLNNGTEEKLRAEIIKFHSDDEEQGITVSKVKMTESSKVATPVEESEPNADGWESDDSYTRNSSSGTESVFGQVEEENGIAEQRQQILDNQTENASKISQKNQEKDDDSEDQSDDEAFVGSSTERSTFEDNQDEHKEISDDAENDQFVKESSNDCSDDQEWTEEKEFSSDAQEQLEKKMIPVKKAETQEDKIKVDDTEEVESKKDGVRKYVGDSLALLREVKESWKRVTSNFVFRSIIRMTSAHVKRSELLIAKNNSC</sequence>
<feature type="region of interest" description="Disordered" evidence="1">
    <location>
        <begin position="115"/>
        <end position="153"/>
    </location>
</feature>